<dbReference type="RefSeq" id="WP_117275823.1">
    <property type="nucleotide sequence ID" value="NZ_LS991951.1"/>
</dbReference>
<dbReference type="Pfam" id="PF00814">
    <property type="entry name" value="TsaD"/>
    <property type="match status" value="1"/>
</dbReference>
<evidence type="ECO:0000259" key="1">
    <source>
        <dbReference type="Pfam" id="PF00814"/>
    </source>
</evidence>
<keyword evidence="3" id="KW-1185">Reference proteome</keyword>
<name>A0A3B0PXX1_9BACT</name>
<accession>A0A3B0PXX1</accession>
<dbReference type="InterPro" id="IPR000905">
    <property type="entry name" value="Gcp-like_dom"/>
</dbReference>
<organism evidence="2 3">
    <name type="scientific">Mycoplasmopsis edwardii</name>
    <dbReference type="NCBI Taxonomy" id="53558"/>
    <lineage>
        <taxon>Bacteria</taxon>
        <taxon>Bacillati</taxon>
        <taxon>Mycoplasmatota</taxon>
        <taxon>Mycoplasmoidales</taxon>
        <taxon>Metamycoplasmataceae</taxon>
        <taxon>Mycoplasmopsis</taxon>
    </lineage>
</organism>
<proteinExistence type="predicted"/>
<dbReference type="KEGG" id="medw:NCTC10132_01356"/>
<dbReference type="SUPFAM" id="SSF53067">
    <property type="entry name" value="Actin-like ATPase domain"/>
    <property type="match status" value="1"/>
</dbReference>
<gene>
    <name evidence="2" type="ORF">NCTC10132_01356</name>
</gene>
<dbReference type="OrthoDB" id="9784166at2"/>
<reference evidence="3" key="1">
    <citation type="submission" date="2018-06" db="EMBL/GenBank/DDBJ databases">
        <authorList>
            <consortium name="Pathogen Informatics"/>
        </authorList>
    </citation>
    <scope>NUCLEOTIDE SEQUENCE [LARGE SCALE GENOMIC DNA]</scope>
    <source>
        <strain evidence="3">NCTC10132</strain>
    </source>
</reference>
<dbReference type="AlphaFoldDB" id="A0A3B0PXX1"/>
<feature type="domain" description="Gcp-like" evidence="1">
    <location>
        <begin position="37"/>
        <end position="129"/>
    </location>
</feature>
<dbReference type="Gene3D" id="3.30.420.200">
    <property type="match status" value="1"/>
</dbReference>
<protein>
    <submittedName>
        <fullName evidence="2">Molecular chaperone</fullName>
    </submittedName>
</protein>
<dbReference type="EMBL" id="LS991951">
    <property type="protein sequence ID" value="SYV97984.1"/>
    <property type="molecule type" value="Genomic_DNA"/>
</dbReference>
<dbReference type="Gene3D" id="3.30.420.40">
    <property type="match status" value="1"/>
</dbReference>
<dbReference type="Proteomes" id="UP000257559">
    <property type="component" value="Chromosome"/>
</dbReference>
<dbReference type="InterPro" id="IPR043129">
    <property type="entry name" value="ATPase_NBD"/>
</dbReference>
<sequence length="185" mass="21833">MNIFLDTSSSDFLLILFDHDFNIIDYTLIRKHKKKVDLIISEFKNILEKNNIKTIDINGFYTNLGPGYFTGVRSSLIYLRTIAMLQNQEFYTTNTFELVNIIKNDSNDFYLDAQGSKVYHLSYTDFTKGDYLNKVQVIDKENELIEYDFEKLIKNFFKTKNIFKKENNLINIQPFYIKKPQIGGK</sequence>
<evidence type="ECO:0000313" key="3">
    <source>
        <dbReference type="Proteomes" id="UP000257559"/>
    </source>
</evidence>
<evidence type="ECO:0000313" key="2">
    <source>
        <dbReference type="EMBL" id="SYV97984.1"/>
    </source>
</evidence>